<keyword evidence="1" id="KW-1133">Transmembrane helix</keyword>
<keyword evidence="3" id="KW-1185">Reference proteome</keyword>
<feature type="transmembrane region" description="Helical" evidence="1">
    <location>
        <begin position="90"/>
        <end position="108"/>
    </location>
</feature>
<keyword evidence="1" id="KW-0472">Membrane</keyword>
<name>A0A7W7N490_9CAUL</name>
<dbReference type="Proteomes" id="UP000539957">
    <property type="component" value="Unassembled WGS sequence"/>
</dbReference>
<dbReference type="AlphaFoldDB" id="A0A7W7N490"/>
<evidence type="ECO:0000313" key="2">
    <source>
        <dbReference type="EMBL" id="MBB4799355.1"/>
    </source>
</evidence>
<gene>
    <name evidence="2" type="ORF">HNP32_003113</name>
</gene>
<feature type="transmembrane region" description="Helical" evidence="1">
    <location>
        <begin position="12"/>
        <end position="33"/>
    </location>
</feature>
<evidence type="ECO:0000256" key="1">
    <source>
        <dbReference type="SAM" id="Phobius"/>
    </source>
</evidence>
<reference evidence="2 3" key="1">
    <citation type="submission" date="2020-08" db="EMBL/GenBank/DDBJ databases">
        <title>Functional genomics of gut bacteria from endangered species of beetles.</title>
        <authorList>
            <person name="Carlos-Shanley C."/>
        </authorList>
    </citation>
    <scope>NUCLEOTIDE SEQUENCE [LARGE SCALE GENOMIC DNA]</scope>
    <source>
        <strain evidence="2 3">S00123</strain>
    </source>
</reference>
<keyword evidence="1" id="KW-0812">Transmembrane</keyword>
<sequence length="148" mass="16336">MIDIARRQATPWHLWVVGVVAVLWNAFGCWDYTMTHLKGEAHLRAFGMTDAQIASFDAMPAWTHATWAIGVWGGLLGALLLLARRRWATPVFILSFLGFVGGQIYSHVLSDASAVAGPNAWAMNVVIGAACVFFIWYAWTMAKKGVLR</sequence>
<dbReference type="EMBL" id="JACHKY010000006">
    <property type="protein sequence ID" value="MBB4799355.1"/>
    <property type="molecule type" value="Genomic_DNA"/>
</dbReference>
<protein>
    <submittedName>
        <fullName evidence="2">Uncharacterized protein</fullName>
    </submittedName>
</protein>
<organism evidence="2 3">
    <name type="scientific">Brevundimonas bullata</name>
    <dbReference type="NCBI Taxonomy" id="13160"/>
    <lineage>
        <taxon>Bacteria</taxon>
        <taxon>Pseudomonadati</taxon>
        <taxon>Pseudomonadota</taxon>
        <taxon>Alphaproteobacteria</taxon>
        <taxon>Caulobacterales</taxon>
        <taxon>Caulobacteraceae</taxon>
        <taxon>Brevundimonas</taxon>
    </lineage>
</organism>
<dbReference type="RefSeq" id="WP_260398546.1">
    <property type="nucleotide sequence ID" value="NZ_JACHKY010000006.1"/>
</dbReference>
<proteinExistence type="predicted"/>
<feature type="transmembrane region" description="Helical" evidence="1">
    <location>
        <begin position="120"/>
        <end position="139"/>
    </location>
</feature>
<feature type="transmembrane region" description="Helical" evidence="1">
    <location>
        <begin position="65"/>
        <end position="83"/>
    </location>
</feature>
<comment type="caution">
    <text evidence="2">The sequence shown here is derived from an EMBL/GenBank/DDBJ whole genome shotgun (WGS) entry which is preliminary data.</text>
</comment>
<evidence type="ECO:0000313" key="3">
    <source>
        <dbReference type="Proteomes" id="UP000539957"/>
    </source>
</evidence>
<accession>A0A7W7N490</accession>